<proteinExistence type="predicted"/>
<feature type="domain" description="Reverse transcriptase" evidence="1">
    <location>
        <begin position="1"/>
        <end position="73"/>
    </location>
</feature>
<name>A0A2G8LBH7_STIJA</name>
<sequence length="241" mass="27052">MLFADDAALVSHTNDGLQRLMDQFAYACKEFALTISIKKTEVMTQDAPIPPTISVNDSRLETVDNFRYLGSIISSNVSLDAEINARIGNAAAVMSKLQNRVWENKKLTLNTKMKVYQACVLSTLLYGSETWTTLAKQEKKVNVFHVRCLRKILGITWEDKVTNSEVLSKAKLSTIFAMLSERRLRWLGHVQRMEKVVSQRTSCIDSWNVAPVPEAAPIYVTGSRVREIFSQQTSTSTAGRS</sequence>
<evidence type="ECO:0000313" key="2">
    <source>
        <dbReference type="EMBL" id="PIK57594.1"/>
    </source>
</evidence>
<dbReference type="PROSITE" id="PS50878">
    <property type="entry name" value="RT_POL"/>
    <property type="match status" value="1"/>
</dbReference>
<dbReference type="Proteomes" id="UP000230750">
    <property type="component" value="Unassembled WGS sequence"/>
</dbReference>
<protein>
    <recommendedName>
        <fullName evidence="1">Reverse transcriptase domain-containing protein</fullName>
    </recommendedName>
</protein>
<dbReference type="AlphaFoldDB" id="A0A2G8LBH7"/>
<dbReference type="PANTHER" id="PTHR47027:SF20">
    <property type="entry name" value="REVERSE TRANSCRIPTASE-LIKE PROTEIN WITH RNA-DIRECTED DNA POLYMERASE DOMAIN"/>
    <property type="match status" value="1"/>
</dbReference>
<dbReference type="EMBL" id="MRZV01000138">
    <property type="protein sequence ID" value="PIK57594.1"/>
    <property type="molecule type" value="Genomic_DNA"/>
</dbReference>
<evidence type="ECO:0000259" key="1">
    <source>
        <dbReference type="PROSITE" id="PS50878"/>
    </source>
</evidence>
<comment type="caution">
    <text evidence="2">The sequence shown here is derived from an EMBL/GenBank/DDBJ whole genome shotgun (WGS) entry which is preliminary data.</text>
</comment>
<dbReference type="OrthoDB" id="425681at2759"/>
<evidence type="ECO:0000313" key="3">
    <source>
        <dbReference type="Proteomes" id="UP000230750"/>
    </source>
</evidence>
<accession>A0A2G8LBH7</accession>
<keyword evidence="3" id="KW-1185">Reference proteome</keyword>
<dbReference type="InterPro" id="IPR000477">
    <property type="entry name" value="RT_dom"/>
</dbReference>
<organism evidence="2 3">
    <name type="scientific">Stichopus japonicus</name>
    <name type="common">Sea cucumber</name>
    <dbReference type="NCBI Taxonomy" id="307972"/>
    <lineage>
        <taxon>Eukaryota</taxon>
        <taxon>Metazoa</taxon>
        <taxon>Echinodermata</taxon>
        <taxon>Eleutherozoa</taxon>
        <taxon>Echinozoa</taxon>
        <taxon>Holothuroidea</taxon>
        <taxon>Aspidochirotacea</taxon>
        <taxon>Aspidochirotida</taxon>
        <taxon>Stichopodidae</taxon>
        <taxon>Apostichopus</taxon>
    </lineage>
</organism>
<reference evidence="2 3" key="1">
    <citation type="journal article" date="2017" name="PLoS Biol.">
        <title>The sea cucumber genome provides insights into morphological evolution and visceral regeneration.</title>
        <authorList>
            <person name="Zhang X."/>
            <person name="Sun L."/>
            <person name="Yuan J."/>
            <person name="Sun Y."/>
            <person name="Gao Y."/>
            <person name="Zhang L."/>
            <person name="Li S."/>
            <person name="Dai H."/>
            <person name="Hamel J.F."/>
            <person name="Liu C."/>
            <person name="Yu Y."/>
            <person name="Liu S."/>
            <person name="Lin W."/>
            <person name="Guo K."/>
            <person name="Jin S."/>
            <person name="Xu P."/>
            <person name="Storey K.B."/>
            <person name="Huan P."/>
            <person name="Zhang T."/>
            <person name="Zhou Y."/>
            <person name="Zhang J."/>
            <person name="Lin C."/>
            <person name="Li X."/>
            <person name="Xing L."/>
            <person name="Huo D."/>
            <person name="Sun M."/>
            <person name="Wang L."/>
            <person name="Mercier A."/>
            <person name="Li F."/>
            <person name="Yang H."/>
            <person name="Xiang J."/>
        </authorList>
    </citation>
    <scope>NUCLEOTIDE SEQUENCE [LARGE SCALE GENOMIC DNA]</scope>
    <source>
        <strain evidence="2">Shaxun</strain>
        <tissue evidence="2">Muscle</tissue>
    </source>
</reference>
<gene>
    <name evidence="2" type="ORF">BSL78_05502</name>
</gene>
<dbReference type="STRING" id="307972.A0A2G8LBH7"/>
<dbReference type="PANTHER" id="PTHR47027">
    <property type="entry name" value="REVERSE TRANSCRIPTASE DOMAIN-CONTAINING PROTEIN"/>
    <property type="match status" value="1"/>
</dbReference>